<reference evidence="2 3" key="1">
    <citation type="submission" date="2021-01" db="EMBL/GenBank/DDBJ databases">
        <title>Sequencing the genomes of 1000 actinobacteria strains.</title>
        <authorList>
            <person name="Klenk H.-P."/>
        </authorList>
    </citation>
    <scope>NUCLEOTIDE SEQUENCE [LARGE SCALE GENOMIC DNA]</scope>
    <source>
        <strain evidence="2 3">DSM 18662</strain>
    </source>
</reference>
<keyword evidence="3" id="KW-1185">Reference proteome</keyword>
<evidence type="ECO:0000256" key="1">
    <source>
        <dbReference type="SAM" id="Phobius"/>
    </source>
</evidence>
<evidence type="ECO:0000313" key="2">
    <source>
        <dbReference type="EMBL" id="MBM7800355.1"/>
    </source>
</evidence>
<protein>
    <recommendedName>
        <fullName evidence="4">Tight adherence protein B</fullName>
    </recommendedName>
</protein>
<keyword evidence="1" id="KW-0472">Membrane</keyword>
<keyword evidence="1" id="KW-1133">Transmembrane helix</keyword>
<name>A0ABS2RMZ8_9ACTN</name>
<accession>A0ABS2RMZ8</accession>
<dbReference type="Proteomes" id="UP000704762">
    <property type="component" value="Unassembled WGS sequence"/>
</dbReference>
<evidence type="ECO:0008006" key="4">
    <source>
        <dbReference type="Google" id="ProtNLM"/>
    </source>
</evidence>
<sequence>MTVYVLAMIIILGLAAAVVGVVVVGIEGRFKARAPKLADQMARAAQHLNGDGTPPRQLTRILGH</sequence>
<proteinExistence type="predicted"/>
<feature type="transmembrane region" description="Helical" evidence="1">
    <location>
        <begin position="6"/>
        <end position="26"/>
    </location>
</feature>
<dbReference type="EMBL" id="JAFBCF010000001">
    <property type="protein sequence ID" value="MBM7800355.1"/>
    <property type="molecule type" value="Genomic_DNA"/>
</dbReference>
<keyword evidence="1" id="KW-0812">Transmembrane</keyword>
<dbReference type="RefSeq" id="WP_204919668.1">
    <property type="nucleotide sequence ID" value="NZ_BAAAQP010000003.1"/>
</dbReference>
<evidence type="ECO:0000313" key="3">
    <source>
        <dbReference type="Proteomes" id="UP000704762"/>
    </source>
</evidence>
<comment type="caution">
    <text evidence="2">The sequence shown here is derived from an EMBL/GenBank/DDBJ whole genome shotgun (WGS) entry which is preliminary data.</text>
</comment>
<gene>
    <name evidence="2" type="ORF">JOE57_003276</name>
</gene>
<organism evidence="2 3">
    <name type="scientific">Microlunatus panaciterrae</name>
    <dbReference type="NCBI Taxonomy" id="400768"/>
    <lineage>
        <taxon>Bacteria</taxon>
        <taxon>Bacillati</taxon>
        <taxon>Actinomycetota</taxon>
        <taxon>Actinomycetes</taxon>
        <taxon>Propionibacteriales</taxon>
        <taxon>Propionibacteriaceae</taxon>
        <taxon>Microlunatus</taxon>
    </lineage>
</organism>